<keyword evidence="2" id="KW-1185">Reference proteome</keyword>
<reference evidence="1 2" key="1">
    <citation type="submission" date="2020-06" db="EMBL/GenBank/DDBJ databases">
        <authorList>
            <person name="Qiu C."/>
            <person name="Liu Z."/>
        </authorList>
    </citation>
    <scope>NUCLEOTIDE SEQUENCE [LARGE SCALE GENOMIC DNA]</scope>
    <source>
        <strain evidence="1 2">EM 1</strain>
    </source>
</reference>
<accession>A0A850QSW1</accession>
<evidence type="ECO:0000313" key="2">
    <source>
        <dbReference type="Proteomes" id="UP000588051"/>
    </source>
</evidence>
<dbReference type="EMBL" id="JABXYJ010000015">
    <property type="protein sequence ID" value="NVO79454.1"/>
    <property type="molecule type" value="Genomic_DNA"/>
</dbReference>
<gene>
    <name evidence="1" type="ORF">HV832_16675</name>
</gene>
<dbReference type="AlphaFoldDB" id="A0A850QSW1"/>
<organism evidence="1 2">
    <name type="scientific">Undibacterium oligocarboniphilum</name>
    <dbReference type="NCBI Taxonomy" id="666702"/>
    <lineage>
        <taxon>Bacteria</taxon>
        <taxon>Pseudomonadati</taxon>
        <taxon>Pseudomonadota</taxon>
        <taxon>Betaproteobacteria</taxon>
        <taxon>Burkholderiales</taxon>
        <taxon>Oxalobacteraceae</taxon>
        <taxon>Undibacterium</taxon>
    </lineage>
</organism>
<sequence length="296" mass="33513">MTGSILSFPERGPWGSSSWRGNCSGHVYRALFQSIKPASFCDPMSGSGTAIQVAEMMGIEAFGLDLHSGFNILRDSIVKKIDKEVDLVLSHCPYSGMVLYSGQQWGSEPHPDDLSRCHDDNDFCEKMQIAMINQREATKIGGYYGTIVGDWRRGGVYSSYQAEIISRLPKDELAGVLIKAQHNMQSNAKSYKAMKLPFITHEYILIFKRKKCTTMQFLQAIAIEQAQRLRGTWRSIVRHVMIQLGGQAKLEVVYQTIQENAPDKLQRNPHWKDKIRQVLNSSGDYFSEERGVWKLA</sequence>
<proteinExistence type="predicted"/>
<protein>
    <recommendedName>
        <fullName evidence="3">DNA methylase N-4/N-6 domain-containing protein</fullName>
    </recommendedName>
</protein>
<evidence type="ECO:0008006" key="3">
    <source>
        <dbReference type="Google" id="ProtNLM"/>
    </source>
</evidence>
<name>A0A850QSW1_9BURK</name>
<comment type="caution">
    <text evidence="1">The sequence shown here is derived from an EMBL/GenBank/DDBJ whole genome shotgun (WGS) entry which is preliminary data.</text>
</comment>
<dbReference type="Proteomes" id="UP000588051">
    <property type="component" value="Unassembled WGS sequence"/>
</dbReference>
<evidence type="ECO:0000313" key="1">
    <source>
        <dbReference type="EMBL" id="NVO79454.1"/>
    </source>
</evidence>